<dbReference type="AlphaFoldDB" id="A0A6A4PDN3"/>
<evidence type="ECO:0000313" key="2">
    <source>
        <dbReference type="Proteomes" id="UP000447434"/>
    </source>
</evidence>
<reference evidence="2" key="1">
    <citation type="journal article" date="2020" name="Nat. Commun.">
        <title>Genome sequence of the cluster root forming white lupin.</title>
        <authorList>
            <person name="Hufnagel B."/>
            <person name="Marques A."/>
            <person name="Soriano A."/>
            <person name="Marques L."/>
            <person name="Divol F."/>
            <person name="Doumas P."/>
            <person name="Sallet E."/>
            <person name="Mancinotti D."/>
            <person name="Carrere S."/>
            <person name="Marande W."/>
            <person name="Arribat S."/>
            <person name="Keller J."/>
            <person name="Huneau C."/>
            <person name="Blein T."/>
            <person name="Aime D."/>
            <person name="Laguerre M."/>
            <person name="Taylor J."/>
            <person name="Schubert V."/>
            <person name="Nelson M."/>
            <person name="Geu-Flores F."/>
            <person name="Crespi M."/>
            <person name="Gallardo-Guerrero K."/>
            <person name="Delaux P.-M."/>
            <person name="Salse J."/>
            <person name="Berges H."/>
            <person name="Guyot R."/>
            <person name="Gouzy J."/>
            <person name="Peret B."/>
        </authorList>
    </citation>
    <scope>NUCLEOTIDE SEQUENCE [LARGE SCALE GENOMIC DNA]</scope>
    <source>
        <strain evidence="2">cv. Amiga</strain>
    </source>
</reference>
<proteinExistence type="predicted"/>
<dbReference type="Proteomes" id="UP000447434">
    <property type="component" value="Chromosome 15"/>
</dbReference>
<evidence type="ECO:0000313" key="1">
    <source>
        <dbReference type="EMBL" id="KAE9598628.1"/>
    </source>
</evidence>
<sequence length="60" mass="7001">MLKHLNAFSKIILLQYHYFSLLHLNFILPNKGDTYLVLCSFLLSSFPPHYPLISPIPFHS</sequence>
<keyword evidence="2" id="KW-1185">Reference proteome</keyword>
<gene>
    <name evidence="1" type="ORF">Lalb_Chr15g0083011</name>
</gene>
<name>A0A6A4PDN3_LUPAL</name>
<accession>A0A6A4PDN3</accession>
<protein>
    <submittedName>
        <fullName evidence="1">Uncharacterized protein</fullName>
    </submittedName>
</protein>
<comment type="caution">
    <text evidence="1">The sequence shown here is derived from an EMBL/GenBank/DDBJ whole genome shotgun (WGS) entry which is preliminary data.</text>
</comment>
<dbReference type="EMBL" id="WOCE01000015">
    <property type="protein sequence ID" value="KAE9598628.1"/>
    <property type="molecule type" value="Genomic_DNA"/>
</dbReference>
<organism evidence="1 2">
    <name type="scientific">Lupinus albus</name>
    <name type="common">White lupine</name>
    <name type="synonym">Lupinus termis</name>
    <dbReference type="NCBI Taxonomy" id="3870"/>
    <lineage>
        <taxon>Eukaryota</taxon>
        <taxon>Viridiplantae</taxon>
        <taxon>Streptophyta</taxon>
        <taxon>Embryophyta</taxon>
        <taxon>Tracheophyta</taxon>
        <taxon>Spermatophyta</taxon>
        <taxon>Magnoliopsida</taxon>
        <taxon>eudicotyledons</taxon>
        <taxon>Gunneridae</taxon>
        <taxon>Pentapetalae</taxon>
        <taxon>rosids</taxon>
        <taxon>fabids</taxon>
        <taxon>Fabales</taxon>
        <taxon>Fabaceae</taxon>
        <taxon>Papilionoideae</taxon>
        <taxon>50 kb inversion clade</taxon>
        <taxon>genistoids sensu lato</taxon>
        <taxon>core genistoids</taxon>
        <taxon>Genisteae</taxon>
        <taxon>Lupinus</taxon>
    </lineage>
</organism>